<comment type="caution">
    <text evidence="3">The sequence shown here is derived from an EMBL/GenBank/DDBJ whole genome shotgun (WGS) entry which is preliminary data.</text>
</comment>
<evidence type="ECO:0000256" key="2">
    <source>
        <dbReference type="SAM" id="Phobius"/>
    </source>
</evidence>
<keyword evidence="2" id="KW-1133">Transmembrane helix</keyword>
<evidence type="ECO:0000313" key="4">
    <source>
        <dbReference type="Proteomes" id="UP000596739"/>
    </source>
</evidence>
<evidence type="ECO:0000256" key="1">
    <source>
        <dbReference type="SAM" id="MobiDB-lite"/>
    </source>
</evidence>
<gene>
    <name evidence="3" type="ORF">JHL18_19645</name>
</gene>
<feature type="compositionally biased region" description="Basic and acidic residues" evidence="1">
    <location>
        <begin position="12"/>
        <end position="22"/>
    </location>
</feature>
<evidence type="ECO:0000313" key="3">
    <source>
        <dbReference type="EMBL" id="MBK1812839.1"/>
    </source>
</evidence>
<organism evidence="3 4">
    <name type="scientific">Clostridium yunnanense</name>
    <dbReference type="NCBI Taxonomy" id="2800325"/>
    <lineage>
        <taxon>Bacteria</taxon>
        <taxon>Bacillati</taxon>
        <taxon>Bacillota</taxon>
        <taxon>Clostridia</taxon>
        <taxon>Eubacteriales</taxon>
        <taxon>Clostridiaceae</taxon>
        <taxon>Clostridium</taxon>
    </lineage>
</organism>
<keyword evidence="2" id="KW-0472">Membrane</keyword>
<feature type="transmembrane region" description="Helical" evidence="2">
    <location>
        <begin position="72"/>
        <end position="95"/>
    </location>
</feature>
<feature type="transmembrane region" description="Helical" evidence="2">
    <location>
        <begin position="107"/>
        <end position="128"/>
    </location>
</feature>
<reference evidence="4" key="1">
    <citation type="submission" date="2021-01" db="EMBL/GenBank/DDBJ databases">
        <title>Genome public.</title>
        <authorList>
            <person name="Liu C."/>
            <person name="Sun Q."/>
        </authorList>
    </citation>
    <scope>NUCLEOTIDE SEQUENCE [LARGE SCALE GENOMIC DNA]</scope>
    <source>
        <strain evidence="4">YIM B02505</strain>
    </source>
</reference>
<keyword evidence="4" id="KW-1185">Reference proteome</keyword>
<dbReference type="RefSeq" id="WP_200272421.1">
    <property type="nucleotide sequence ID" value="NZ_JAENHN010000053.1"/>
</dbReference>
<accession>A0ABS1ETZ8</accession>
<feature type="region of interest" description="Disordered" evidence="1">
    <location>
        <begin position="1"/>
        <end position="22"/>
    </location>
</feature>
<dbReference type="EMBL" id="JAENHN010000053">
    <property type="protein sequence ID" value="MBK1812839.1"/>
    <property type="molecule type" value="Genomic_DNA"/>
</dbReference>
<sequence length="136" mass="15755">MTIKEANDDINPDSKQEKTNKTEDLISSYREDILQRYFRAKGGKALLYSIIVICLGRGLIGTFFFHQSFLYAFLYPLIVIGFVSVLYVILKLISFKSPKISKILDKILLIVCCTILILVFLLLIILLLNKFLHFWF</sequence>
<dbReference type="Proteomes" id="UP000596739">
    <property type="component" value="Unassembled WGS sequence"/>
</dbReference>
<name>A0ABS1ETZ8_9CLOT</name>
<proteinExistence type="predicted"/>
<protein>
    <submittedName>
        <fullName evidence="3">Uncharacterized protein</fullName>
    </submittedName>
</protein>
<keyword evidence="2" id="KW-0812">Transmembrane</keyword>
<feature type="transmembrane region" description="Helical" evidence="2">
    <location>
        <begin position="45"/>
        <end position="66"/>
    </location>
</feature>